<protein>
    <submittedName>
        <fullName evidence="1">Palmitoylated plasma membrane-bound casein kinase</fullName>
        <ecNumber evidence="1">2.7.11.1</ecNumber>
    </submittedName>
</protein>
<sequence length="462" mass="51250">MATSSSNVVGVHYRVGKKIGEGSFGVIFEGTNLLNNQQVAIKFEPRKSDAPQLRDEYRTYKILVGCPGIPNVYYFGQEGLHNILVIDLLGPSLEDLFDHCNRKFSVKTVVMVAKQMLSRVQTIHEKNLIYRDIKPDNFLIGRPNSKAANVIHVVDFGMAKQYRDPKTKQHIPYRERKSLSGTARYMSINTHLGREQSRRDDLEALGHVFMYFLRGGLPWQGLKAATNKQKYEKIGEKKQTTAIKDLCEGLPEEFNKYLSYVRNLGFEDTPDYDFLRDLFTQALKNTGEVEDGEYDWMKLNNGRGWEAVKAHPSAHHLHNPNAPAEASARATHNAPGVRPPDGRPSRDRAGISTERLNAAQPPPPGSPAKPGVAALSKNPVNRTSAGGVPKRSSGLQNQVDLDTPATSTQQYKGSNANLTQGQSRTSPATGALQGNQGRNQGQPEQQQQPSFLQKMMKALCCG</sequence>
<keyword evidence="1" id="KW-0808">Transferase</keyword>
<organism evidence="1 2">
    <name type="scientific">Neophaeococcomyces mojaviensis</name>
    <dbReference type="NCBI Taxonomy" id="3383035"/>
    <lineage>
        <taxon>Eukaryota</taxon>
        <taxon>Fungi</taxon>
        <taxon>Dikarya</taxon>
        <taxon>Ascomycota</taxon>
        <taxon>Pezizomycotina</taxon>
        <taxon>Eurotiomycetes</taxon>
        <taxon>Chaetothyriomycetidae</taxon>
        <taxon>Chaetothyriales</taxon>
        <taxon>Chaetothyriales incertae sedis</taxon>
        <taxon>Neophaeococcomyces</taxon>
    </lineage>
</organism>
<keyword evidence="2" id="KW-1185">Reference proteome</keyword>
<reference evidence="1" key="1">
    <citation type="submission" date="2022-10" db="EMBL/GenBank/DDBJ databases">
        <title>Culturing micro-colonial fungi from biological soil crusts in the Mojave desert and describing Neophaeococcomyces mojavensis, and introducing the new genera and species Taxawa tesnikishii.</title>
        <authorList>
            <person name="Kurbessoian T."/>
            <person name="Stajich J.E."/>
        </authorList>
    </citation>
    <scope>NUCLEOTIDE SEQUENCE</scope>
    <source>
        <strain evidence="1">JES_112</strain>
    </source>
</reference>
<name>A0ACC3ADI9_9EURO</name>
<evidence type="ECO:0000313" key="2">
    <source>
        <dbReference type="Proteomes" id="UP001172386"/>
    </source>
</evidence>
<dbReference type="EMBL" id="JAPDRQ010000032">
    <property type="protein sequence ID" value="KAJ9660289.1"/>
    <property type="molecule type" value="Genomic_DNA"/>
</dbReference>
<evidence type="ECO:0000313" key="1">
    <source>
        <dbReference type="EMBL" id="KAJ9660289.1"/>
    </source>
</evidence>
<gene>
    <name evidence="1" type="primary">YCK2</name>
    <name evidence="1" type="ORF">H2198_002597</name>
</gene>
<dbReference type="EC" id="2.7.11.1" evidence="1"/>
<dbReference type="Proteomes" id="UP001172386">
    <property type="component" value="Unassembled WGS sequence"/>
</dbReference>
<accession>A0ACC3ADI9</accession>
<comment type="caution">
    <text evidence="1">The sequence shown here is derived from an EMBL/GenBank/DDBJ whole genome shotgun (WGS) entry which is preliminary data.</text>
</comment>
<keyword evidence="1" id="KW-0418">Kinase</keyword>
<proteinExistence type="predicted"/>